<dbReference type="PANTHER" id="PTHR39210:SF1">
    <property type="entry name" value="HEPARIN-SULFATE LYASE"/>
    <property type="match status" value="1"/>
</dbReference>
<evidence type="ECO:0000313" key="7">
    <source>
        <dbReference type="Proteomes" id="UP000233256"/>
    </source>
</evidence>
<evidence type="ECO:0000256" key="4">
    <source>
        <dbReference type="ARBA" id="ARBA00023239"/>
    </source>
</evidence>
<feature type="domain" description="Heparinase II/III-like C-terminal" evidence="5">
    <location>
        <begin position="437"/>
        <end position="621"/>
    </location>
</feature>
<proteinExistence type="predicted"/>
<accession>A0A2N1PM09</accession>
<dbReference type="Proteomes" id="UP000233256">
    <property type="component" value="Unassembled WGS sequence"/>
</dbReference>
<protein>
    <recommendedName>
        <fullName evidence="5">Heparinase II/III-like C-terminal domain-containing protein</fullName>
    </recommendedName>
</protein>
<dbReference type="AlphaFoldDB" id="A0A2N1PM09"/>
<keyword evidence="4" id="KW-0456">Lyase</keyword>
<dbReference type="InterPro" id="IPR012480">
    <property type="entry name" value="Hepar_II_III_C"/>
</dbReference>
<keyword evidence="3" id="KW-0574">Periplasm</keyword>
<dbReference type="EMBL" id="PGXC01000019">
    <property type="protein sequence ID" value="PKK89378.1"/>
    <property type="molecule type" value="Genomic_DNA"/>
</dbReference>
<gene>
    <name evidence="6" type="ORF">CVV64_14665</name>
</gene>
<keyword evidence="2" id="KW-0732">Signal</keyword>
<name>A0A2N1PM09_9BACT</name>
<dbReference type="Gene3D" id="2.70.98.70">
    <property type="match status" value="1"/>
</dbReference>
<evidence type="ECO:0000256" key="2">
    <source>
        <dbReference type="ARBA" id="ARBA00022729"/>
    </source>
</evidence>
<organism evidence="6 7">
    <name type="scientific">Candidatus Wallbacteria bacterium HGW-Wallbacteria-1</name>
    <dbReference type="NCBI Taxonomy" id="2013854"/>
    <lineage>
        <taxon>Bacteria</taxon>
        <taxon>Candidatus Walliibacteriota</taxon>
    </lineage>
</organism>
<evidence type="ECO:0000256" key="1">
    <source>
        <dbReference type="ARBA" id="ARBA00004418"/>
    </source>
</evidence>
<evidence type="ECO:0000259" key="5">
    <source>
        <dbReference type="Pfam" id="PF07940"/>
    </source>
</evidence>
<dbReference type="GO" id="GO:0016829">
    <property type="term" value="F:lyase activity"/>
    <property type="evidence" value="ECO:0007669"/>
    <property type="project" value="UniProtKB-KW"/>
</dbReference>
<reference evidence="6 7" key="1">
    <citation type="journal article" date="2017" name="ISME J.">
        <title>Potential for microbial H2 and metal transformations associated with novel bacteria and archaea in deep terrestrial subsurface sediments.</title>
        <authorList>
            <person name="Hernsdorf A.W."/>
            <person name="Amano Y."/>
            <person name="Miyakawa K."/>
            <person name="Ise K."/>
            <person name="Suzuki Y."/>
            <person name="Anantharaman K."/>
            <person name="Probst A."/>
            <person name="Burstein D."/>
            <person name="Thomas B.C."/>
            <person name="Banfield J.F."/>
        </authorList>
    </citation>
    <scope>NUCLEOTIDE SEQUENCE [LARGE SCALE GENOMIC DNA]</scope>
    <source>
        <strain evidence="6">HGW-Wallbacteria-1</strain>
    </source>
</reference>
<dbReference type="GO" id="GO:0042597">
    <property type="term" value="C:periplasmic space"/>
    <property type="evidence" value="ECO:0007669"/>
    <property type="project" value="UniProtKB-SubCell"/>
</dbReference>
<dbReference type="InterPro" id="IPR008929">
    <property type="entry name" value="Chondroitin_lyas"/>
</dbReference>
<dbReference type="SUPFAM" id="SSF48230">
    <property type="entry name" value="Chondroitin AC/alginate lyase"/>
    <property type="match status" value="1"/>
</dbReference>
<evidence type="ECO:0000313" key="6">
    <source>
        <dbReference type="EMBL" id="PKK89378.1"/>
    </source>
</evidence>
<comment type="subcellular location">
    <subcellularLocation>
        <location evidence="1">Periplasm</location>
    </subcellularLocation>
</comment>
<sequence>MESGWNVMTQRNKIVSAALRRVHRIVLNLKTLAENRRWNPCRSDSSADFLARNGLQMAESGWSPWQILTDYLKDSFQDSFQDSFRDSGRFEQILASRAADISRGYHFFYGTMKVQTGFPPRWDTTTESKYSDIKDQRDLTRLHQCLQLAVANCSDKAIAVMLSFIRTQRPLTGLGWDCPMDVAIRGANMAVALELILSSRKCSSQHLCSNVSMISDTGPILISLIEHHNFVSRRLEIMWDGSVTNHYLANIASLWIISSSLERFAGQAVRPLLILPSNAAKGIFPQKYWLAAFEREAERQILVDGFFGESSTGYHRLAAEMFCLCALAMALETGNAHDTATLSGQGVLDGATKLMETLQRLRTFHPLIPSIGDEDGGNFLPLFPTEPRDTEWLVKLWEKVTDMESTFRKKSNEKIQQEKTQSPCMTGKNENSLLLWPRAGLALMCRGAMKVLAAFTPNGRDAFTSGHSHNDKLSFSLALEGEVFITDPGTGRYTGDPELRDILRSTSSHSTFMVNGIEQNPFHSGKPFFLEDISRATATEFSSMARPAQLTPSGEHSVQPDSGDDDFTPVVKALHHGYRAICGVCSREWFFQKSSLVIRDRTEVFNEKGEIVETLILAPSIKSRISGTSTIELSSASAAMEVEFRPCPAFLETLSVPFSPGYGQVTSSERIIAVFSVSPGEMGSIEMVARPVQADENS</sequence>
<comment type="caution">
    <text evidence="6">The sequence shown here is derived from an EMBL/GenBank/DDBJ whole genome shotgun (WGS) entry which is preliminary data.</text>
</comment>
<dbReference type="PANTHER" id="PTHR39210">
    <property type="entry name" value="HEPARIN-SULFATE LYASE"/>
    <property type="match status" value="1"/>
</dbReference>
<dbReference type="Gene3D" id="1.50.10.100">
    <property type="entry name" value="Chondroitin AC/alginate lyase"/>
    <property type="match status" value="1"/>
</dbReference>
<evidence type="ECO:0000256" key="3">
    <source>
        <dbReference type="ARBA" id="ARBA00022764"/>
    </source>
</evidence>
<dbReference type="Pfam" id="PF07940">
    <property type="entry name" value="Hepar_II_III_C"/>
    <property type="match status" value="1"/>
</dbReference>